<dbReference type="Proteomes" id="UP000487757">
    <property type="component" value="Unassembled WGS sequence"/>
</dbReference>
<evidence type="ECO:0000313" key="2">
    <source>
        <dbReference type="Proteomes" id="UP000487757"/>
    </source>
</evidence>
<gene>
    <name evidence="1" type="ORF">GJU39_22915</name>
</gene>
<accession>A0A7K0G5J4</accession>
<evidence type="ECO:0000313" key="1">
    <source>
        <dbReference type="EMBL" id="MRX78921.1"/>
    </source>
</evidence>
<dbReference type="RefSeq" id="WP_154283316.1">
    <property type="nucleotide sequence ID" value="NZ_JBHUJQ010000001.1"/>
</dbReference>
<name>A0A7K0G5J4_9SPHI</name>
<reference evidence="1 2" key="1">
    <citation type="submission" date="2019-11" db="EMBL/GenBank/DDBJ databases">
        <title>Pedobacter petrophilus genome.</title>
        <authorList>
            <person name="Feldbauer M.J."/>
            <person name="Newman J.D."/>
        </authorList>
    </citation>
    <scope>NUCLEOTIDE SEQUENCE [LARGE SCALE GENOMIC DNA]</scope>
    <source>
        <strain evidence="1 2">LMG 29686</strain>
    </source>
</reference>
<protein>
    <submittedName>
        <fullName evidence="1">Uncharacterized protein</fullName>
    </submittedName>
</protein>
<dbReference type="AlphaFoldDB" id="A0A7K0G5J4"/>
<keyword evidence="2" id="KW-1185">Reference proteome</keyword>
<dbReference type="EMBL" id="WKKH01000092">
    <property type="protein sequence ID" value="MRX78921.1"/>
    <property type="molecule type" value="Genomic_DNA"/>
</dbReference>
<organism evidence="1 2">
    <name type="scientific">Pedobacter petrophilus</name>
    <dbReference type="NCBI Taxonomy" id="1908241"/>
    <lineage>
        <taxon>Bacteria</taxon>
        <taxon>Pseudomonadati</taxon>
        <taxon>Bacteroidota</taxon>
        <taxon>Sphingobacteriia</taxon>
        <taxon>Sphingobacteriales</taxon>
        <taxon>Sphingobacteriaceae</taxon>
        <taxon>Pedobacter</taxon>
    </lineage>
</organism>
<proteinExistence type="predicted"/>
<comment type="caution">
    <text evidence="1">The sequence shown here is derived from an EMBL/GenBank/DDBJ whole genome shotgun (WGS) entry which is preliminary data.</text>
</comment>
<sequence length="53" mass="5975">MFDKYKPILRTLDLNDQPEPTFSGGMLSSLRSDLDRKNTLIYLNLSLFGPANG</sequence>